<dbReference type="InterPro" id="IPR050541">
    <property type="entry name" value="LRR_TM_domain-containing"/>
</dbReference>
<dbReference type="VEuPathDB" id="VectorBase:AALB20_034935"/>
<evidence type="ECO:0000256" key="2">
    <source>
        <dbReference type="ARBA" id="ARBA00022729"/>
    </source>
</evidence>
<reference evidence="4 5" key="1">
    <citation type="journal article" date="2017" name="G3 (Bethesda)">
        <title>The Physical Genome Mapping of Anopheles albimanus Corrected Scaffold Misassemblies and Identified Interarm Rearrangements in Genus Anopheles.</title>
        <authorList>
            <person name="Artemov G.N."/>
            <person name="Peery A.N."/>
            <person name="Jiang X."/>
            <person name="Tu Z."/>
            <person name="Stegniy V.N."/>
            <person name="Sharakhova M.V."/>
            <person name="Sharakhov I.V."/>
        </authorList>
    </citation>
    <scope>NUCLEOTIDE SEQUENCE [LARGE SCALE GENOMIC DNA]</scope>
    <source>
        <strain evidence="4 5">ALBI9_A</strain>
    </source>
</reference>
<dbReference type="PROSITE" id="PS51450">
    <property type="entry name" value="LRR"/>
    <property type="match status" value="1"/>
</dbReference>
<evidence type="ECO:0000256" key="1">
    <source>
        <dbReference type="ARBA" id="ARBA00022614"/>
    </source>
</evidence>
<dbReference type="PRINTS" id="PR00019">
    <property type="entry name" value="LEURICHRPT"/>
</dbReference>
<keyword evidence="1" id="KW-0433">Leucine-rich repeat</keyword>
<dbReference type="PANTHER" id="PTHR24369:SF210">
    <property type="entry name" value="CHAOPTIN-RELATED"/>
    <property type="match status" value="1"/>
</dbReference>
<evidence type="ECO:0000313" key="5">
    <source>
        <dbReference type="Proteomes" id="UP000069272"/>
    </source>
</evidence>
<proteinExistence type="predicted"/>
<dbReference type="AlphaFoldDB" id="A0A182FES7"/>
<dbReference type="EnsemblMetazoa" id="AALB005018-RA">
    <property type="protein sequence ID" value="AALB005018-PA"/>
    <property type="gene ID" value="AALB005018"/>
</dbReference>
<keyword evidence="2" id="KW-0732">Signal</keyword>
<dbReference type="Proteomes" id="UP000069272">
    <property type="component" value="Chromosome 3L"/>
</dbReference>
<accession>A0A182FES7</accession>
<name>A0A182FES7_ANOAL</name>
<dbReference type="GO" id="GO:0005886">
    <property type="term" value="C:plasma membrane"/>
    <property type="evidence" value="ECO:0007669"/>
    <property type="project" value="TreeGrafter"/>
</dbReference>
<dbReference type="InterPro" id="IPR003591">
    <property type="entry name" value="Leu-rich_rpt_typical-subtyp"/>
</dbReference>
<evidence type="ECO:0008006" key="6">
    <source>
        <dbReference type="Google" id="ProtNLM"/>
    </source>
</evidence>
<protein>
    <recommendedName>
        <fullName evidence="6">Leucine rich immune protein (Coil-less)</fullName>
    </recommendedName>
</protein>
<dbReference type="InterPro" id="IPR032675">
    <property type="entry name" value="LRR_dom_sf"/>
</dbReference>
<dbReference type="Pfam" id="PF13855">
    <property type="entry name" value="LRR_8"/>
    <property type="match status" value="1"/>
</dbReference>
<organism evidence="4 5">
    <name type="scientific">Anopheles albimanus</name>
    <name type="common">New world malaria mosquito</name>
    <dbReference type="NCBI Taxonomy" id="7167"/>
    <lineage>
        <taxon>Eukaryota</taxon>
        <taxon>Metazoa</taxon>
        <taxon>Ecdysozoa</taxon>
        <taxon>Arthropoda</taxon>
        <taxon>Hexapoda</taxon>
        <taxon>Insecta</taxon>
        <taxon>Pterygota</taxon>
        <taxon>Neoptera</taxon>
        <taxon>Endopterygota</taxon>
        <taxon>Diptera</taxon>
        <taxon>Nematocera</taxon>
        <taxon>Culicoidea</taxon>
        <taxon>Culicidae</taxon>
        <taxon>Anophelinae</taxon>
        <taxon>Anopheles</taxon>
    </lineage>
</organism>
<keyword evidence="5" id="KW-1185">Reference proteome</keyword>
<sequence length="416" mass="46093">MSRIGVFLLSVFLCSQGNAAPHQQRSSLNITCEKDELLHICTVETVQLTGPTEKPRIYLTGDVQNISHARIVESEINTVTKELLLAFPTAATLELAELQITTIERGAFDNATQLKTLLLKSNNIGNLAPNVFSGLIELRDVSLENNQISQLPPGLFARNTKLGTVSMKGNLLTRIESSIFNNVAGRMDFVDFSNNNLEHFDLSKSSEIIAIDVSSNRLTEVKIPRVGLEILKASNNQINRIATNGENKQLTELNLSRNKLTSIAWLKLFPSLNILDLSNNEIAKVLPVHFPAENRLTELSLINNRLTTFDGMAATLKNLIVLDLSGNLLKSVDFSNPPYSKLEVLYLSRNSIVTLKLPANNSLWQLTVDDNDWSCANLRTHLPLLSKVVVRITDTVPCKAGYVVESDFCCRETNPN</sequence>
<reference evidence="4" key="2">
    <citation type="submission" date="2022-08" db="UniProtKB">
        <authorList>
            <consortium name="EnsemblMetazoa"/>
        </authorList>
    </citation>
    <scope>IDENTIFICATION</scope>
    <source>
        <strain evidence="4">STECLA/ALBI9_A</strain>
    </source>
</reference>
<dbReference type="Pfam" id="PF12799">
    <property type="entry name" value="LRR_4"/>
    <property type="match status" value="2"/>
</dbReference>
<keyword evidence="3" id="KW-0677">Repeat</keyword>
<dbReference type="SMART" id="SM00369">
    <property type="entry name" value="LRR_TYP"/>
    <property type="match status" value="5"/>
</dbReference>
<evidence type="ECO:0000256" key="3">
    <source>
        <dbReference type="ARBA" id="ARBA00022737"/>
    </source>
</evidence>
<dbReference type="STRING" id="7167.A0A182FES7"/>
<evidence type="ECO:0000313" key="4">
    <source>
        <dbReference type="EnsemblMetazoa" id="AALB005018-PA"/>
    </source>
</evidence>
<dbReference type="Gene3D" id="3.80.10.10">
    <property type="entry name" value="Ribonuclease Inhibitor"/>
    <property type="match status" value="1"/>
</dbReference>
<dbReference type="InterPro" id="IPR025875">
    <property type="entry name" value="Leu-rich_rpt_4"/>
</dbReference>
<dbReference type="PANTHER" id="PTHR24369">
    <property type="entry name" value="ANTIGEN BSP, PUTATIVE-RELATED"/>
    <property type="match status" value="1"/>
</dbReference>
<dbReference type="InterPro" id="IPR001611">
    <property type="entry name" value="Leu-rich_rpt"/>
</dbReference>
<dbReference type="VEuPathDB" id="VectorBase:AALB005018"/>
<dbReference type="SUPFAM" id="SSF52058">
    <property type="entry name" value="L domain-like"/>
    <property type="match status" value="1"/>
</dbReference>